<dbReference type="Proteomes" id="UP001153269">
    <property type="component" value="Unassembled WGS sequence"/>
</dbReference>
<evidence type="ECO:0000313" key="2">
    <source>
        <dbReference type="EMBL" id="CAB1424728.1"/>
    </source>
</evidence>
<accession>A0A9N7YGE4</accession>
<feature type="compositionally biased region" description="Low complexity" evidence="1">
    <location>
        <begin position="69"/>
        <end position="85"/>
    </location>
</feature>
<protein>
    <submittedName>
        <fullName evidence="2">Uncharacterized protein</fullName>
    </submittedName>
</protein>
<organism evidence="2 3">
    <name type="scientific">Pleuronectes platessa</name>
    <name type="common">European plaice</name>
    <dbReference type="NCBI Taxonomy" id="8262"/>
    <lineage>
        <taxon>Eukaryota</taxon>
        <taxon>Metazoa</taxon>
        <taxon>Chordata</taxon>
        <taxon>Craniata</taxon>
        <taxon>Vertebrata</taxon>
        <taxon>Euteleostomi</taxon>
        <taxon>Actinopterygii</taxon>
        <taxon>Neopterygii</taxon>
        <taxon>Teleostei</taxon>
        <taxon>Neoteleostei</taxon>
        <taxon>Acanthomorphata</taxon>
        <taxon>Carangaria</taxon>
        <taxon>Pleuronectiformes</taxon>
        <taxon>Pleuronectoidei</taxon>
        <taxon>Pleuronectidae</taxon>
        <taxon>Pleuronectes</taxon>
    </lineage>
</organism>
<comment type="caution">
    <text evidence="2">The sequence shown here is derived from an EMBL/GenBank/DDBJ whole genome shotgun (WGS) entry which is preliminary data.</text>
</comment>
<name>A0A9N7YGE4_PLEPL</name>
<feature type="compositionally biased region" description="Low complexity" evidence="1">
    <location>
        <begin position="120"/>
        <end position="137"/>
    </location>
</feature>
<feature type="region of interest" description="Disordered" evidence="1">
    <location>
        <begin position="1"/>
        <end position="107"/>
    </location>
</feature>
<proteinExistence type="predicted"/>
<gene>
    <name evidence="2" type="ORF">PLEPLA_LOCUS12656</name>
</gene>
<evidence type="ECO:0000256" key="1">
    <source>
        <dbReference type="SAM" id="MobiDB-lite"/>
    </source>
</evidence>
<dbReference type="AlphaFoldDB" id="A0A9N7YGE4"/>
<dbReference type="EMBL" id="CADEAL010000749">
    <property type="protein sequence ID" value="CAB1424728.1"/>
    <property type="molecule type" value="Genomic_DNA"/>
</dbReference>
<keyword evidence="3" id="KW-1185">Reference proteome</keyword>
<evidence type="ECO:0000313" key="3">
    <source>
        <dbReference type="Proteomes" id="UP001153269"/>
    </source>
</evidence>
<reference evidence="2" key="1">
    <citation type="submission" date="2020-03" db="EMBL/GenBank/DDBJ databases">
        <authorList>
            <person name="Weist P."/>
        </authorList>
    </citation>
    <scope>NUCLEOTIDE SEQUENCE</scope>
</reference>
<sequence length="172" mass="17603">MKSSQTTGKQHHLRGRSLFSPQCVDVDEESSSLPPRCLQEPVQASLEMEHPSPGSASSRPLGLHHHHTTSSSTSSGTSAAAAAAAQPTRPTPFSSVPSPGFRGLAQPGCSLLRSVSRSLRISSSAAEAAPRAAASLRSAHDDGAASSRSPLTRREGDSCHTAAGRGDGSGSV</sequence>
<feature type="region of interest" description="Disordered" evidence="1">
    <location>
        <begin position="120"/>
        <end position="172"/>
    </location>
</feature>